<name>A0A7J0A8M2_9BACE</name>
<sequence length="253" mass="28632">MVHCDVYFFLSVSKKNDDDIIMNQNIISFKMFIRNIFSDGMLSAIICIPLLLAAIYRFVFPLIVQHYPMLKDFNLYYPILDLFLAIMCPYMICFASVLVVLDETDMKINRYITITPLGKKGYLISRLIIPVLFAAIVSFVLLSFCSVSDMSVWTTFIISILATILSVVAAMIILAYAGNKVEGMALAKVSALVMVGLIIPFVITDSTQYVFAFLPSFWIAKFLISNNYWFILPAIFLSGGLICILYNRYSTKI</sequence>
<evidence type="ECO:0000313" key="3">
    <source>
        <dbReference type="Proteomes" id="UP000491181"/>
    </source>
</evidence>
<feature type="transmembrane region" description="Helical" evidence="1">
    <location>
        <begin position="122"/>
        <end position="144"/>
    </location>
</feature>
<feature type="transmembrane region" description="Helical" evidence="1">
    <location>
        <begin position="75"/>
        <end position="101"/>
    </location>
</feature>
<reference evidence="2 3" key="1">
    <citation type="journal article" date="2020" name="Microbiome">
        <title>Single-cell genomics of uncultured bacteria reveals dietary fiber responders in the mouse gut microbiota.</title>
        <authorList>
            <person name="Chijiiwa R."/>
            <person name="Hosokawa M."/>
            <person name="Kogawa M."/>
            <person name="Nishikawa Y."/>
            <person name="Ide K."/>
            <person name="Sakanashi C."/>
            <person name="Takahashi K."/>
            <person name="Takeyama H."/>
        </authorList>
    </citation>
    <scope>NUCLEOTIDE SEQUENCE [LARGE SCALE GENOMIC DNA]</scope>
    <source>
        <strain evidence="2">IMSAGC_001</strain>
    </source>
</reference>
<keyword evidence="1" id="KW-0472">Membrane</keyword>
<gene>
    <name evidence="2" type="ORF">IMSAGC001_03959</name>
</gene>
<keyword evidence="1" id="KW-0812">Transmembrane</keyword>
<proteinExistence type="predicted"/>
<keyword evidence="1" id="KW-1133">Transmembrane helix</keyword>
<feature type="transmembrane region" description="Helical" evidence="1">
    <location>
        <begin position="156"/>
        <end position="177"/>
    </location>
</feature>
<dbReference type="AlphaFoldDB" id="A0A7J0A8M2"/>
<feature type="transmembrane region" description="Helical" evidence="1">
    <location>
        <begin position="40"/>
        <end position="63"/>
    </location>
</feature>
<dbReference type="EMBL" id="BLLS01000233">
    <property type="protein sequence ID" value="GFH88516.1"/>
    <property type="molecule type" value="Genomic_DNA"/>
</dbReference>
<evidence type="ECO:0000256" key="1">
    <source>
        <dbReference type="SAM" id="Phobius"/>
    </source>
</evidence>
<accession>A0A7J0A8M2</accession>
<organism evidence="2 3">
    <name type="scientific">Bacteroides acidifaciens</name>
    <dbReference type="NCBI Taxonomy" id="85831"/>
    <lineage>
        <taxon>Bacteria</taxon>
        <taxon>Pseudomonadati</taxon>
        <taxon>Bacteroidota</taxon>
        <taxon>Bacteroidia</taxon>
        <taxon>Bacteroidales</taxon>
        <taxon>Bacteroidaceae</taxon>
        <taxon>Bacteroides</taxon>
    </lineage>
</organism>
<dbReference type="Proteomes" id="UP000491181">
    <property type="component" value="Unassembled WGS sequence"/>
</dbReference>
<feature type="transmembrane region" description="Helical" evidence="1">
    <location>
        <begin position="189"/>
        <end position="214"/>
    </location>
</feature>
<comment type="caution">
    <text evidence="2">The sequence shown here is derived from an EMBL/GenBank/DDBJ whole genome shotgun (WGS) entry which is preliminary data.</text>
</comment>
<protein>
    <submittedName>
        <fullName evidence="2">Fluoroquinolones export permease protein</fullName>
    </submittedName>
</protein>
<evidence type="ECO:0000313" key="2">
    <source>
        <dbReference type="EMBL" id="GFH88516.1"/>
    </source>
</evidence>
<feature type="transmembrane region" description="Helical" evidence="1">
    <location>
        <begin position="226"/>
        <end position="246"/>
    </location>
</feature>